<dbReference type="PROSITE" id="PS50158">
    <property type="entry name" value="ZF_CCHC"/>
    <property type="match status" value="1"/>
</dbReference>
<feature type="compositionally biased region" description="Polar residues" evidence="2">
    <location>
        <begin position="492"/>
        <end position="501"/>
    </location>
</feature>
<organism evidence="4 5">
    <name type="scientific">Linum trigynum</name>
    <dbReference type="NCBI Taxonomy" id="586398"/>
    <lineage>
        <taxon>Eukaryota</taxon>
        <taxon>Viridiplantae</taxon>
        <taxon>Streptophyta</taxon>
        <taxon>Embryophyta</taxon>
        <taxon>Tracheophyta</taxon>
        <taxon>Spermatophyta</taxon>
        <taxon>Magnoliopsida</taxon>
        <taxon>eudicotyledons</taxon>
        <taxon>Gunneridae</taxon>
        <taxon>Pentapetalae</taxon>
        <taxon>rosids</taxon>
        <taxon>fabids</taxon>
        <taxon>Malpighiales</taxon>
        <taxon>Linaceae</taxon>
        <taxon>Linum</taxon>
    </lineage>
</organism>
<dbReference type="Pfam" id="PF14111">
    <property type="entry name" value="DUF4283"/>
    <property type="match status" value="1"/>
</dbReference>
<dbReference type="PANTHER" id="PTHR31286">
    <property type="entry name" value="GLYCINE-RICH CELL WALL STRUCTURAL PROTEIN 1.8-LIKE"/>
    <property type="match status" value="1"/>
</dbReference>
<feature type="compositionally biased region" description="Basic and acidic residues" evidence="2">
    <location>
        <begin position="549"/>
        <end position="564"/>
    </location>
</feature>
<feature type="compositionally biased region" description="Basic residues" evidence="2">
    <location>
        <begin position="532"/>
        <end position="545"/>
    </location>
</feature>
<feature type="compositionally biased region" description="Low complexity" evidence="2">
    <location>
        <begin position="633"/>
        <end position="653"/>
    </location>
</feature>
<evidence type="ECO:0000256" key="2">
    <source>
        <dbReference type="SAM" id="MobiDB-lite"/>
    </source>
</evidence>
<dbReference type="InterPro" id="IPR040256">
    <property type="entry name" value="At4g02000-like"/>
</dbReference>
<feature type="region of interest" description="Disordered" evidence="2">
    <location>
        <begin position="632"/>
        <end position="700"/>
    </location>
</feature>
<dbReference type="GO" id="GO:0003676">
    <property type="term" value="F:nucleic acid binding"/>
    <property type="evidence" value="ECO:0007669"/>
    <property type="project" value="InterPro"/>
</dbReference>
<dbReference type="EMBL" id="OZ034814">
    <property type="protein sequence ID" value="CAL1359946.1"/>
    <property type="molecule type" value="Genomic_DNA"/>
</dbReference>
<dbReference type="GO" id="GO:0008270">
    <property type="term" value="F:zinc ion binding"/>
    <property type="evidence" value="ECO:0007669"/>
    <property type="project" value="UniProtKB-KW"/>
</dbReference>
<dbReference type="Pfam" id="PF14392">
    <property type="entry name" value="zf-CCHC_4"/>
    <property type="match status" value="1"/>
</dbReference>
<dbReference type="Proteomes" id="UP001497516">
    <property type="component" value="Chromosome 10"/>
</dbReference>
<name>A0AAV2CV62_9ROSI</name>
<evidence type="ECO:0000313" key="5">
    <source>
        <dbReference type="Proteomes" id="UP001497516"/>
    </source>
</evidence>
<dbReference type="AlphaFoldDB" id="A0AAV2CV62"/>
<protein>
    <recommendedName>
        <fullName evidence="3">CCHC-type domain-containing protein</fullName>
    </recommendedName>
</protein>
<dbReference type="InterPro" id="IPR025558">
    <property type="entry name" value="DUF4283"/>
</dbReference>
<reference evidence="4 5" key="1">
    <citation type="submission" date="2024-04" db="EMBL/GenBank/DDBJ databases">
        <authorList>
            <person name="Fracassetti M."/>
        </authorList>
    </citation>
    <scope>NUCLEOTIDE SEQUENCE [LARGE SCALE GENOMIC DNA]</scope>
</reference>
<sequence length="700" mass="79363">MLSGFFSYRVRIGFFLSNKSSIGFGARVWSERWGTEANFGGIGGNGFDLRQIDGRRGMAEGWRWRKTMRELWGDEKVKLLFCIASTGNANPHHSGKSVLKQKHSHQRTYLLWVALPDLILEKSSPPTYHARPYSLPQPHPSSLTFQVGENVVSWKSDFIIPCIGQVNAMSHVTDDQIVQFSMEEVQSTTFRASRSLLGRVFTDSKLSTAELREAVDVAWQCKDQVRVSEARFGLFEFALPCEASKIWVLKRTPWVVKDKIIHLTTWTQHVTKRLADDLSIVPFRVQLWDVPTDCCTHQFGRKMDDAKIGKVLEAGVFACQDTDIGFVKVKALIDFTKPLRSRIMATSDETDAFWVNLKYEYLPSFCFQCGRVGHTNRSCKFDPPARKENYGPHMCTKKVGIKIFDEVDDRPSFRGPPKTVWVNKARANAKPMITLPAHREKATESHLEIPKRVRLEEPIKLAHHSNAGRKPDRHTKSPRGFPVSRAPKIAQFQGQQRTGTNAPRAASRDAASDRRREEMAADRDQLVTGARKSSRRSGHQSKKQVRYPQEPRKSVPMTVEDRLARNPVRPTRRRRLLLQEEEEDTQMLPIQKRAPTRRLLRGTHNVSAAEKGKGKLIEVPLPAQDNDHREARLAAPRPQPSAQQQSSPRRSPAGIGAPPGSQHGGLTRSHMMQILAEDSEEEWIPEFKNEEAADGTQSSW</sequence>
<accession>A0AAV2CV62</accession>
<gene>
    <name evidence="4" type="ORF">LTRI10_LOCUS7410</name>
</gene>
<feature type="compositionally biased region" description="Basic and acidic residues" evidence="2">
    <location>
        <begin position="506"/>
        <end position="525"/>
    </location>
</feature>
<dbReference type="PANTHER" id="PTHR31286:SF178">
    <property type="entry name" value="DUF4283 DOMAIN-CONTAINING PROTEIN"/>
    <property type="match status" value="1"/>
</dbReference>
<feature type="domain" description="CCHC-type" evidence="3">
    <location>
        <begin position="366"/>
        <end position="380"/>
    </location>
</feature>
<dbReference type="InterPro" id="IPR025836">
    <property type="entry name" value="Zn_knuckle_CX2CX4HX4C"/>
</dbReference>
<keyword evidence="1" id="KW-0863">Zinc-finger</keyword>
<feature type="compositionally biased region" description="Basic residues" evidence="2">
    <location>
        <begin position="462"/>
        <end position="477"/>
    </location>
</feature>
<keyword evidence="1" id="KW-0479">Metal-binding</keyword>
<feature type="region of interest" description="Disordered" evidence="2">
    <location>
        <begin position="462"/>
        <end position="580"/>
    </location>
</feature>
<evidence type="ECO:0000259" key="3">
    <source>
        <dbReference type="PROSITE" id="PS50158"/>
    </source>
</evidence>
<proteinExistence type="predicted"/>
<dbReference type="InterPro" id="IPR001878">
    <property type="entry name" value="Znf_CCHC"/>
</dbReference>
<keyword evidence="1" id="KW-0862">Zinc</keyword>
<keyword evidence="5" id="KW-1185">Reference proteome</keyword>
<evidence type="ECO:0000313" key="4">
    <source>
        <dbReference type="EMBL" id="CAL1359946.1"/>
    </source>
</evidence>
<evidence type="ECO:0000256" key="1">
    <source>
        <dbReference type="PROSITE-ProRule" id="PRU00047"/>
    </source>
</evidence>